<organism evidence="1">
    <name type="scientific">Lepeophtheirus salmonis</name>
    <name type="common">Salmon louse</name>
    <name type="synonym">Caligus salmonis</name>
    <dbReference type="NCBI Taxonomy" id="72036"/>
    <lineage>
        <taxon>Eukaryota</taxon>
        <taxon>Metazoa</taxon>
        <taxon>Ecdysozoa</taxon>
        <taxon>Arthropoda</taxon>
        <taxon>Crustacea</taxon>
        <taxon>Multicrustacea</taxon>
        <taxon>Hexanauplia</taxon>
        <taxon>Copepoda</taxon>
        <taxon>Siphonostomatoida</taxon>
        <taxon>Caligidae</taxon>
        <taxon>Lepeophtheirus</taxon>
    </lineage>
</organism>
<dbReference type="AlphaFoldDB" id="A0A0K2TXP9"/>
<evidence type="ECO:0000313" key="1">
    <source>
        <dbReference type="EMBL" id="CDW30457.1"/>
    </source>
</evidence>
<sequence length="64" mass="7985">MFFYNCRILTNEYIVFNYASVIEIQYGIVVFNKELSFKYVSTQKELLRILQKIKMWNYFVRYKH</sequence>
<proteinExistence type="predicted"/>
<dbReference type="EMBL" id="HACA01013096">
    <property type="protein sequence ID" value="CDW30457.1"/>
    <property type="molecule type" value="Transcribed_RNA"/>
</dbReference>
<name>A0A0K2TXP9_LEPSM</name>
<accession>A0A0K2TXP9</accession>
<reference evidence="1" key="1">
    <citation type="submission" date="2014-05" db="EMBL/GenBank/DDBJ databases">
        <authorList>
            <person name="Chronopoulou M."/>
        </authorList>
    </citation>
    <scope>NUCLEOTIDE SEQUENCE</scope>
    <source>
        <tissue evidence="1">Whole organism</tissue>
    </source>
</reference>
<protein>
    <submittedName>
        <fullName evidence="1">Uncharacterized protein</fullName>
    </submittedName>
</protein>